<dbReference type="GO" id="GO:0051536">
    <property type="term" value="F:iron-sulfur cluster binding"/>
    <property type="evidence" value="ECO:0007669"/>
    <property type="project" value="InterPro"/>
</dbReference>
<dbReference type="Pfam" id="PF19864">
    <property type="entry name" value="Radical_SAM_N2"/>
    <property type="match status" value="1"/>
</dbReference>
<dbReference type="InterPro" id="IPR006638">
    <property type="entry name" value="Elp3/MiaA/NifB-like_rSAM"/>
</dbReference>
<sequence>MKELLSLLPRPSHYIGTEEGSVHKEPASVRLHCALAFPDLYEVGMSYLGHKILYTILNNREDIFAERVYAPCRETGRLLREHGVSLATLESDTDIVKTHMFAFAITHELCFTNVLYMLELSGIPLRAADRGDDLFRWPLIVAGGGCAIASEPLAPFMDLMLLGEGEEMVPELCDLVIKAREEGWSRSRLIEEAVNIPGVYAPSLYTHDANGVLTPLKPDLPTPGRRIVADFDRAAYPEKQVVPFGAVHNRLSLEIARGCTRGCRFCQAGVLYRPARERSLPNLEKILENCLNDTGFDDVSFLALSTGDFSALKTLFLGTMDRCEAEQISVSLPSLRVGSIDDDIMRRLAGIRRTGATLAPEAGSQRLRDIINKGVTEEGLMLHVRKLFEHGWQQVKLYFMIGLPGETEEDIEAIVDLCRKARDAAGRGMPRLQVTAAISPFVPKSHTPFQWEPQISLEQVRERVQYLRDAFRAEKCLKLRWHEPEMSFLEGVLSRADRRIADVVEKAYRRGAIFASWMDHFSIDPWLESLAECGLTAEEFTGARELDAPLPWDHLNAGVSREFLLRERRRAFEGKISDDCRYAACRQCGACDTAAGKSLLPRTPGLEEGTHRNSLNFKQRDQLEHQPNLDENGRLLMPPKPPKATEPPAINSALAVKAVRYRVWHTKEAEAAYISQLELQSLLERAMRRAGLPMAFSQGFHPLPLISFGRALPVGVESQAEWFSIVLREPLSAEEVMKRLAPRMLRGLRLDRLEEIPVNDKSVGSVQETFSLRFVGSDADRRLFMEAWDDFTATDSLMFTRETKKGPRTADIRPLFQVIEWDEHGTLYIVTDWSETYISPMTLARAITPWAEQHQLKIMKLSQMFG</sequence>
<dbReference type="eggNOG" id="COG1032">
    <property type="taxonomic scope" value="Bacteria"/>
</dbReference>
<reference evidence="3 4" key="2">
    <citation type="submission" date="2013-04" db="EMBL/GenBank/DDBJ databases">
        <title>The Genome Sequence of Bilophila wadsworthia 3_1_6.</title>
        <authorList>
            <consortium name="The Broad Institute Genomics Platform"/>
            <person name="Earl A."/>
            <person name="Ward D."/>
            <person name="Feldgarden M."/>
            <person name="Gevers D."/>
            <person name="Sibley C."/>
            <person name="Strauss J."/>
            <person name="Allen-Vercoe E."/>
            <person name="Walker B."/>
            <person name="Young S."/>
            <person name="Zeng Q."/>
            <person name="Gargeya S."/>
            <person name="Fitzgerald M."/>
            <person name="Haas B."/>
            <person name="Abouelleil A."/>
            <person name="Allen A.W."/>
            <person name="Alvarado L."/>
            <person name="Arachchi H.M."/>
            <person name="Berlin A.M."/>
            <person name="Chapman S.B."/>
            <person name="Gainer-Dewar J."/>
            <person name="Goldberg J."/>
            <person name="Griggs A."/>
            <person name="Gujja S."/>
            <person name="Hansen M."/>
            <person name="Howarth C."/>
            <person name="Imamovic A."/>
            <person name="Ireland A."/>
            <person name="Larimer J."/>
            <person name="McCowan C."/>
            <person name="Murphy C."/>
            <person name="Pearson M."/>
            <person name="Poon T.W."/>
            <person name="Priest M."/>
            <person name="Roberts A."/>
            <person name="Saif S."/>
            <person name="Shea T."/>
            <person name="Sisk P."/>
            <person name="Sykes S."/>
            <person name="Wortman J."/>
            <person name="Nusbaum C."/>
            <person name="Birren B."/>
        </authorList>
    </citation>
    <scope>NUCLEOTIDE SEQUENCE [LARGE SCALE GENOMIC DNA]</scope>
    <source>
        <strain evidence="3 4">3_1_6</strain>
    </source>
</reference>
<dbReference type="InterPro" id="IPR023404">
    <property type="entry name" value="rSAM_horseshoe"/>
</dbReference>
<keyword evidence="4" id="KW-1185">Reference proteome</keyword>
<dbReference type="PANTHER" id="PTHR42731:SF1">
    <property type="entry name" value="RADICAL SAM DOMAIN PROTEIN"/>
    <property type="match status" value="1"/>
</dbReference>
<dbReference type="STRING" id="563192.HMPREF0179_01130"/>
<feature type="domain" description="Radical SAM core" evidence="2">
    <location>
        <begin position="245"/>
        <end position="477"/>
    </location>
</feature>
<dbReference type="CDD" id="cd01335">
    <property type="entry name" value="Radical_SAM"/>
    <property type="match status" value="1"/>
</dbReference>
<feature type="compositionally biased region" description="Basic and acidic residues" evidence="1">
    <location>
        <begin position="618"/>
        <end position="633"/>
    </location>
</feature>
<dbReference type="SMART" id="SM00729">
    <property type="entry name" value="Elp3"/>
    <property type="match status" value="1"/>
</dbReference>
<dbReference type="RefSeq" id="WP_005026017.1">
    <property type="nucleotide sequence ID" value="NZ_KE150238.1"/>
</dbReference>
<dbReference type="GeneID" id="78086270"/>
<dbReference type="PROSITE" id="PS51918">
    <property type="entry name" value="RADICAL_SAM"/>
    <property type="match status" value="1"/>
</dbReference>
<dbReference type="SFLD" id="SFLDG01082">
    <property type="entry name" value="B12-binding_domain_containing"/>
    <property type="match status" value="1"/>
</dbReference>
<dbReference type="SFLD" id="SFLDS00029">
    <property type="entry name" value="Radical_SAM"/>
    <property type="match status" value="1"/>
</dbReference>
<dbReference type="NCBIfam" id="TIGR03936">
    <property type="entry name" value="sam_1_link_chp"/>
    <property type="match status" value="1"/>
</dbReference>
<dbReference type="Proteomes" id="UP000006034">
    <property type="component" value="Unassembled WGS sequence"/>
</dbReference>
<dbReference type="InterPro" id="IPR058240">
    <property type="entry name" value="rSAM_sf"/>
</dbReference>
<dbReference type="NCBIfam" id="TIGR03960">
    <property type="entry name" value="rSAM_fuse_unch"/>
    <property type="match status" value="1"/>
</dbReference>
<accession>E5Y4L8</accession>
<dbReference type="OrthoDB" id="9806827at2"/>
<dbReference type="EMBL" id="ADCP02000001">
    <property type="protein sequence ID" value="EFV45066.1"/>
    <property type="molecule type" value="Genomic_DNA"/>
</dbReference>
<dbReference type="InterPro" id="IPR007197">
    <property type="entry name" value="rSAM"/>
</dbReference>
<dbReference type="Gene3D" id="3.80.30.20">
    <property type="entry name" value="tm_1862 like domain"/>
    <property type="match status" value="1"/>
</dbReference>
<dbReference type="eggNOG" id="COG5011">
    <property type="taxonomic scope" value="Bacteria"/>
</dbReference>
<protein>
    <submittedName>
        <fullName evidence="3">Radical SAM-linked protein</fullName>
    </submittedName>
</protein>
<organism evidence="3 4">
    <name type="scientific">Bilophila wadsworthia (strain 3_1_6)</name>
    <dbReference type="NCBI Taxonomy" id="563192"/>
    <lineage>
        <taxon>Bacteria</taxon>
        <taxon>Pseudomonadati</taxon>
        <taxon>Thermodesulfobacteriota</taxon>
        <taxon>Desulfovibrionia</taxon>
        <taxon>Desulfovibrionales</taxon>
        <taxon>Desulfovibrionaceae</taxon>
        <taxon>Bilophila</taxon>
    </lineage>
</organism>
<evidence type="ECO:0000256" key="1">
    <source>
        <dbReference type="SAM" id="MobiDB-lite"/>
    </source>
</evidence>
<dbReference type="Pfam" id="PF04055">
    <property type="entry name" value="Radical_SAM"/>
    <property type="match status" value="1"/>
</dbReference>
<feature type="region of interest" description="Disordered" evidence="1">
    <location>
        <begin position="601"/>
        <end position="648"/>
    </location>
</feature>
<dbReference type="GO" id="GO:0003824">
    <property type="term" value="F:catalytic activity"/>
    <property type="evidence" value="ECO:0007669"/>
    <property type="project" value="InterPro"/>
</dbReference>
<evidence type="ECO:0000313" key="3">
    <source>
        <dbReference type="EMBL" id="EFV45066.1"/>
    </source>
</evidence>
<reference evidence="3 4" key="1">
    <citation type="submission" date="2010-10" db="EMBL/GenBank/DDBJ databases">
        <authorList>
            <consortium name="The Broad Institute Genome Sequencing Platform"/>
            <person name="Ward D."/>
            <person name="Earl A."/>
            <person name="Feldgarden M."/>
            <person name="Young S.K."/>
            <person name="Gargeya S."/>
            <person name="Zeng Q."/>
            <person name="Alvarado L."/>
            <person name="Berlin A."/>
            <person name="Bochicchio J."/>
            <person name="Chapman S.B."/>
            <person name="Chen Z."/>
            <person name="Freedman E."/>
            <person name="Gellesch M."/>
            <person name="Goldberg J."/>
            <person name="Griggs A."/>
            <person name="Gujja S."/>
            <person name="Heilman E."/>
            <person name="Heiman D."/>
            <person name="Howarth C."/>
            <person name="Mehta T."/>
            <person name="Neiman D."/>
            <person name="Pearson M."/>
            <person name="Roberts A."/>
            <person name="Saif S."/>
            <person name="Shea T."/>
            <person name="Shenoy N."/>
            <person name="Sisk P."/>
            <person name="Stolte C."/>
            <person name="Sykes S."/>
            <person name="White J."/>
            <person name="Yandava C."/>
            <person name="Allen-Vercoe E."/>
            <person name="Sibley C."/>
            <person name="Ambrose C.E."/>
            <person name="Strauss J."/>
            <person name="Daigneault M."/>
            <person name="Haas B."/>
            <person name="Nusbaum C."/>
            <person name="Birren B."/>
        </authorList>
    </citation>
    <scope>NUCLEOTIDE SEQUENCE [LARGE SCALE GENOMIC DNA]</scope>
    <source>
        <strain evidence="3 4">3_1_6</strain>
    </source>
</reference>
<evidence type="ECO:0000313" key="4">
    <source>
        <dbReference type="Proteomes" id="UP000006034"/>
    </source>
</evidence>
<dbReference type="SUPFAM" id="SSF102114">
    <property type="entry name" value="Radical SAM enzymes"/>
    <property type="match status" value="1"/>
</dbReference>
<dbReference type="AlphaFoldDB" id="E5Y4L8"/>
<dbReference type="InterPro" id="IPR023862">
    <property type="entry name" value="CHP03960_rSAM"/>
</dbReference>
<dbReference type="InterPro" id="IPR018768">
    <property type="entry name" value="DUF2344"/>
</dbReference>
<comment type="caution">
    <text evidence="3">The sequence shown here is derived from an EMBL/GenBank/DDBJ whole genome shotgun (WGS) entry which is preliminary data.</text>
</comment>
<evidence type="ECO:0000259" key="2">
    <source>
        <dbReference type="PROSITE" id="PS51918"/>
    </source>
</evidence>
<dbReference type="Pfam" id="PF10105">
    <property type="entry name" value="DUF2344"/>
    <property type="match status" value="1"/>
</dbReference>
<name>E5Y4L8_BILW3</name>
<dbReference type="HOGENOM" id="CLU_011543_0_1_7"/>
<dbReference type="PANTHER" id="PTHR42731">
    <property type="entry name" value="SLL1084 PROTEIN"/>
    <property type="match status" value="1"/>
</dbReference>
<proteinExistence type="predicted"/>
<dbReference type="InterPro" id="IPR045784">
    <property type="entry name" value="Radical_SAM_N2"/>
</dbReference>
<gene>
    <name evidence="3" type="ORF">HMPREF0179_01130</name>
</gene>